<dbReference type="AlphaFoldDB" id="A0A1Y2D5T1"/>
<comment type="caution">
    <text evidence="1">The sequence shown here is derived from an EMBL/GenBank/DDBJ whole genome shotgun (WGS) entry which is preliminary data.</text>
</comment>
<dbReference type="STRING" id="1754190.A0A1Y2D5T1"/>
<name>A0A1Y2D5T1_9FUNG</name>
<evidence type="ECO:0000313" key="1">
    <source>
        <dbReference type="EMBL" id="ORY54610.1"/>
    </source>
</evidence>
<organism evidence="1 2">
    <name type="scientific">Neocallimastix californiae</name>
    <dbReference type="NCBI Taxonomy" id="1754190"/>
    <lineage>
        <taxon>Eukaryota</taxon>
        <taxon>Fungi</taxon>
        <taxon>Fungi incertae sedis</taxon>
        <taxon>Chytridiomycota</taxon>
        <taxon>Chytridiomycota incertae sedis</taxon>
        <taxon>Neocallimastigomycetes</taxon>
        <taxon>Neocallimastigales</taxon>
        <taxon>Neocallimastigaceae</taxon>
        <taxon>Neocallimastix</taxon>
    </lineage>
</organism>
<reference evidence="1 2" key="1">
    <citation type="submission" date="2016-08" db="EMBL/GenBank/DDBJ databases">
        <title>A Parts List for Fungal Cellulosomes Revealed by Comparative Genomics.</title>
        <authorList>
            <consortium name="DOE Joint Genome Institute"/>
            <person name="Haitjema C.H."/>
            <person name="Gilmore S.P."/>
            <person name="Henske J.K."/>
            <person name="Solomon K.V."/>
            <person name="De Groot R."/>
            <person name="Kuo A."/>
            <person name="Mondo S.J."/>
            <person name="Salamov A.A."/>
            <person name="Labutti K."/>
            <person name="Zhao Z."/>
            <person name="Chiniquy J."/>
            <person name="Barry K."/>
            <person name="Brewer H.M."/>
            <person name="Purvine S.O."/>
            <person name="Wright A.T."/>
            <person name="Boxma B."/>
            <person name="Van Alen T."/>
            <person name="Hackstein J.H."/>
            <person name="Baker S.E."/>
            <person name="Grigoriev I.V."/>
            <person name="O'Malley M.A."/>
        </authorList>
    </citation>
    <scope>NUCLEOTIDE SEQUENCE [LARGE SCALE GENOMIC DNA]</scope>
    <source>
        <strain evidence="1 2">G1</strain>
    </source>
</reference>
<accession>A0A1Y2D5T1</accession>
<keyword evidence="2" id="KW-1185">Reference proteome</keyword>
<proteinExistence type="predicted"/>
<sequence length="120" mass="14030">MLKIGYRGWLRAECIKELITKNETLIPKRIYTQKATSDKKEENLQDSCRQIQTVGPLARALKQEIYNSFLAPEVKEFVYNIGEFNSSINLFGYNEFSFFSQDCTGLSDYRLTRHKCRDES</sequence>
<gene>
    <name evidence="1" type="ORF">LY90DRAFT_507420</name>
</gene>
<dbReference type="EMBL" id="MCOG01000083">
    <property type="protein sequence ID" value="ORY54610.1"/>
    <property type="molecule type" value="Genomic_DNA"/>
</dbReference>
<protein>
    <submittedName>
        <fullName evidence="1">Uncharacterized protein</fullName>
    </submittedName>
</protein>
<evidence type="ECO:0000313" key="2">
    <source>
        <dbReference type="Proteomes" id="UP000193920"/>
    </source>
</evidence>
<dbReference type="OrthoDB" id="425925at2759"/>
<dbReference type="Proteomes" id="UP000193920">
    <property type="component" value="Unassembled WGS sequence"/>
</dbReference>